<evidence type="ECO:0000313" key="2">
    <source>
        <dbReference type="Proteomes" id="UP000475862"/>
    </source>
</evidence>
<dbReference type="AlphaFoldDB" id="A0A6G0T1Y1"/>
<gene>
    <name evidence="1" type="ORF">AGLY_014696</name>
</gene>
<comment type="caution">
    <text evidence="1">The sequence shown here is derived from an EMBL/GenBank/DDBJ whole genome shotgun (WGS) entry which is preliminary data.</text>
</comment>
<accession>A0A6G0T1Y1</accession>
<protein>
    <submittedName>
        <fullName evidence="1">Uncharacterized protein</fullName>
    </submittedName>
</protein>
<reference evidence="1 2" key="1">
    <citation type="submission" date="2019-08" db="EMBL/GenBank/DDBJ databases">
        <title>The genome of the soybean aphid Biotype 1, its phylome, world population structure and adaptation to the North American continent.</title>
        <authorList>
            <person name="Giordano R."/>
            <person name="Donthu R.K."/>
            <person name="Hernandez A.G."/>
            <person name="Wright C.L."/>
            <person name="Zimin A.V."/>
        </authorList>
    </citation>
    <scope>NUCLEOTIDE SEQUENCE [LARGE SCALE GENOMIC DNA]</scope>
    <source>
        <tissue evidence="1">Whole aphids</tissue>
    </source>
</reference>
<dbReference type="Proteomes" id="UP000475862">
    <property type="component" value="Unassembled WGS sequence"/>
</dbReference>
<dbReference type="EMBL" id="VYZN01000065">
    <property type="protein sequence ID" value="KAE9524646.1"/>
    <property type="molecule type" value="Genomic_DNA"/>
</dbReference>
<proteinExistence type="predicted"/>
<name>A0A6G0T1Y1_APHGL</name>
<organism evidence="1 2">
    <name type="scientific">Aphis glycines</name>
    <name type="common">Soybean aphid</name>
    <dbReference type="NCBI Taxonomy" id="307491"/>
    <lineage>
        <taxon>Eukaryota</taxon>
        <taxon>Metazoa</taxon>
        <taxon>Ecdysozoa</taxon>
        <taxon>Arthropoda</taxon>
        <taxon>Hexapoda</taxon>
        <taxon>Insecta</taxon>
        <taxon>Pterygota</taxon>
        <taxon>Neoptera</taxon>
        <taxon>Paraneoptera</taxon>
        <taxon>Hemiptera</taxon>
        <taxon>Sternorrhyncha</taxon>
        <taxon>Aphidomorpha</taxon>
        <taxon>Aphidoidea</taxon>
        <taxon>Aphididae</taxon>
        <taxon>Aphidini</taxon>
        <taxon>Aphis</taxon>
        <taxon>Aphis</taxon>
    </lineage>
</organism>
<evidence type="ECO:0000313" key="1">
    <source>
        <dbReference type="EMBL" id="KAE9524646.1"/>
    </source>
</evidence>
<sequence length="364" mass="41186">MYCKCLYSIIMGGFEINRRIICSNSLLINFKHLNVMVFRSILKINITFSYPKFSLCRQMPYTIAISFNKISPTGICDDITDPFTEQHVISSINCKNCSRMTFCDMCTYQRISRSTHIEPGLPSKFVLGEIIKVPRLMGRGDTDSCLSICFRPIIGDGLNLSERRSTWHTYERYSLVYIFGGIKKFLGLSRSASFLTLSNSYLSELQDKNYVKTFEKLLKFVFVMLSAFLDLSPSADITFPNANKPQLIDIPSLALSPVAPVRFNLSEPANYRIIIGARGMMPMADGSVSSIFSKSKPVPIVNYLFTWPYARTVALYPCKAPATRLDAQRHIRLNIGKQTTVILNTQCTFEVGQQQLIPVHYCNA</sequence>
<keyword evidence="2" id="KW-1185">Reference proteome</keyword>